<keyword evidence="4" id="KW-0012">Acyltransferase</keyword>
<dbReference type="EMBL" id="FUYX01000011">
    <property type="protein sequence ID" value="SKC03464.1"/>
    <property type="molecule type" value="Genomic_DNA"/>
</dbReference>
<keyword evidence="3" id="KW-0808">Transferase</keyword>
<reference evidence="8 10" key="1">
    <citation type="submission" date="2015-10" db="EMBL/GenBank/DDBJ databases">
        <title>Draft genome of Bosea thiooxidans.</title>
        <authorList>
            <person name="Wang X."/>
        </authorList>
    </citation>
    <scope>NUCLEOTIDE SEQUENCE [LARGE SCALE GENOMIC DNA]</scope>
    <source>
        <strain evidence="8 10">CGMCC 9174</strain>
    </source>
</reference>
<dbReference type="PANTHER" id="PTHR36837">
    <property type="entry name" value="POLY(3-HYDROXYALKANOATE) POLYMERASE SUBUNIT PHAC"/>
    <property type="match status" value="1"/>
</dbReference>
<feature type="compositionally biased region" description="Basic and acidic residues" evidence="5">
    <location>
        <begin position="1"/>
        <end position="10"/>
    </location>
</feature>
<dbReference type="EMBL" id="LMAR01000001">
    <property type="protein sequence ID" value="KQK32395.1"/>
    <property type="molecule type" value="Genomic_DNA"/>
</dbReference>
<evidence type="ECO:0000259" key="7">
    <source>
        <dbReference type="Pfam" id="PF07167"/>
    </source>
</evidence>
<organism evidence="8 10">
    <name type="scientific">Bosea thiooxidans</name>
    <dbReference type="NCBI Taxonomy" id="53254"/>
    <lineage>
        <taxon>Bacteria</taxon>
        <taxon>Pseudomonadati</taxon>
        <taxon>Pseudomonadota</taxon>
        <taxon>Alphaproteobacteria</taxon>
        <taxon>Hyphomicrobiales</taxon>
        <taxon>Boseaceae</taxon>
        <taxon>Bosea</taxon>
    </lineage>
</organism>
<feature type="region of interest" description="Disordered" evidence="5">
    <location>
        <begin position="1"/>
        <end position="23"/>
    </location>
</feature>
<dbReference type="Pfam" id="PF07167">
    <property type="entry name" value="PhaC_N"/>
    <property type="match status" value="1"/>
</dbReference>
<dbReference type="NCBIfam" id="TIGR01838">
    <property type="entry name" value="PHA_synth_I"/>
    <property type="match status" value="1"/>
</dbReference>
<evidence type="ECO:0000256" key="2">
    <source>
        <dbReference type="ARBA" id="ARBA00022490"/>
    </source>
</evidence>
<name>A0A0Q3KRG3_9HYPH</name>
<dbReference type="AlphaFoldDB" id="A0A0Q3KRG3"/>
<dbReference type="SUPFAM" id="SSF53474">
    <property type="entry name" value="alpha/beta-Hydrolases"/>
    <property type="match status" value="1"/>
</dbReference>
<gene>
    <name evidence="8" type="ORF">ARD30_01030</name>
    <name evidence="9" type="ORF">SAMN05660750_03771</name>
</gene>
<accession>A0A0Q3KRG3</accession>
<protein>
    <submittedName>
        <fullName evidence="8">Poly(3-hydroxyalkanoate) synthetase</fullName>
    </submittedName>
    <submittedName>
        <fullName evidence="9">Polyhydroxyalkanoate synthase</fullName>
    </submittedName>
</protein>
<dbReference type="InterPro" id="IPR010963">
    <property type="entry name" value="PHA_synth_I"/>
</dbReference>
<dbReference type="GO" id="GO:0005737">
    <property type="term" value="C:cytoplasm"/>
    <property type="evidence" value="ECO:0007669"/>
    <property type="project" value="UniProtKB-SubCell"/>
</dbReference>
<feature type="domain" description="Poly-beta-hydroxybutyrate polymerase N-terminal" evidence="7">
    <location>
        <begin position="118"/>
        <end position="290"/>
    </location>
</feature>
<dbReference type="InterPro" id="IPR010941">
    <property type="entry name" value="PhaC_N"/>
</dbReference>
<dbReference type="Proteomes" id="UP000051562">
    <property type="component" value="Unassembled WGS sequence"/>
</dbReference>
<evidence type="ECO:0000313" key="10">
    <source>
        <dbReference type="Proteomes" id="UP000051562"/>
    </source>
</evidence>
<dbReference type="RefSeq" id="WP_055726340.1">
    <property type="nucleotide sequence ID" value="NZ_FUYX01000011.1"/>
</dbReference>
<evidence type="ECO:0000256" key="4">
    <source>
        <dbReference type="ARBA" id="ARBA00023315"/>
    </source>
</evidence>
<evidence type="ECO:0000259" key="6">
    <source>
        <dbReference type="Pfam" id="PF00561"/>
    </source>
</evidence>
<keyword evidence="2" id="KW-0963">Cytoplasm</keyword>
<dbReference type="GO" id="GO:0016746">
    <property type="term" value="F:acyltransferase activity"/>
    <property type="evidence" value="ECO:0007669"/>
    <property type="project" value="UniProtKB-KW"/>
</dbReference>
<dbReference type="Gene3D" id="3.40.50.1820">
    <property type="entry name" value="alpha/beta hydrolase"/>
    <property type="match status" value="1"/>
</dbReference>
<feature type="domain" description="AB hydrolase-1" evidence="6">
    <location>
        <begin position="291"/>
        <end position="533"/>
    </location>
</feature>
<evidence type="ECO:0000313" key="11">
    <source>
        <dbReference type="Proteomes" id="UP000190130"/>
    </source>
</evidence>
<dbReference type="GO" id="GO:0042619">
    <property type="term" value="P:poly-hydroxybutyrate biosynthetic process"/>
    <property type="evidence" value="ECO:0007669"/>
    <property type="project" value="InterPro"/>
</dbReference>
<dbReference type="InterPro" id="IPR000073">
    <property type="entry name" value="AB_hydrolase_1"/>
</dbReference>
<sequence>MSRHADDRTKGSAGPAEPATPDFDQFAQNMGRLVEEYGKVTAAYLKPLERGQAKTGQADEASDMVKTLGRVAEKWVNDPAKIIEAQASLTGDFMNLWSAAFKRAGGEEVAPVAEPDKRDNRFKDPDWTNHPTFDFIKQAYLIGSRWAEAMVEGADDLDPHTRDKARFYIKQIAGALSPTNFVATNPELLRETLQQNGENLVRGMKMFAEDVEAGGGELKIRQSDASAFAVGVNIATTPGKVIFRNEIMELIQYAPSTPQVLKRPLLIVPPWINKFYILDLNPEKSFIRWCVEQGLTVFCISWVNPDARHAAKDFESYMREGIFAALDAVEEATGEKRVSAIGYCVGGTLLGVTLAYMAAIGDKRIESATFFTTQVDFSQAGELSVFVDEEQIRAIEEQMAKTGYLDGSRMSGAFNMLRPNDLIWSYAVNNYLKGKAPAAFDLLYWNSDSTRMPAANHSFYLRNCYLDNKLARGEMQIGGKALDLGKVTMPVYNLATREDHIAPAQSVFNGSQCFGGPVEHVVAGSGHIAGVVNPPAKVKYQYWTGGSAKGRYADWLAKAEEHPGSWWPHWFAWLEAQAPKKVAAREPGGGKLPALADAPGTYVKVRV</sequence>
<dbReference type="PANTHER" id="PTHR36837:SF5">
    <property type="entry name" value="POLY-3-HYDROXYBUTYRATE SYNTHASE"/>
    <property type="match status" value="1"/>
</dbReference>
<comment type="subcellular location">
    <subcellularLocation>
        <location evidence="1">Cytoplasm</location>
    </subcellularLocation>
</comment>
<evidence type="ECO:0000256" key="1">
    <source>
        <dbReference type="ARBA" id="ARBA00004496"/>
    </source>
</evidence>
<dbReference type="Pfam" id="PF00561">
    <property type="entry name" value="Abhydrolase_1"/>
    <property type="match status" value="1"/>
</dbReference>
<evidence type="ECO:0000313" key="8">
    <source>
        <dbReference type="EMBL" id="KQK32395.1"/>
    </source>
</evidence>
<keyword evidence="10" id="KW-1185">Reference proteome</keyword>
<evidence type="ECO:0000256" key="3">
    <source>
        <dbReference type="ARBA" id="ARBA00022679"/>
    </source>
</evidence>
<dbReference type="STRING" id="53254.SAMN05660750_03771"/>
<proteinExistence type="predicted"/>
<dbReference type="InterPro" id="IPR029058">
    <property type="entry name" value="AB_hydrolase_fold"/>
</dbReference>
<dbReference type="OrthoDB" id="7208816at2"/>
<evidence type="ECO:0000313" key="9">
    <source>
        <dbReference type="EMBL" id="SKC03464.1"/>
    </source>
</evidence>
<dbReference type="Proteomes" id="UP000190130">
    <property type="component" value="Unassembled WGS sequence"/>
</dbReference>
<reference evidence="9 11" key="2">
    <citation type="submission" date="2017-02" db="EMBL/GenBank/DDBJ databases">
        <authorList>
            <person name="Peterson S.W."/>
        </authorList>
    </citation>
    <scope>NUCLEOTIDE SEQUENCE [LARGE SCALE GENOMIC DNA]</scope>
    <source>
        <strain evidence="9 11">DSM 9653</strain>
    </source>
</reference>
<evidence type="ECO:0000256" key="5">
    <source>
        <dbReference type="SAM" id="MobiDB-lite"/>
    </source>
</evidence>
<dbReference type="InterPro" id="IPR051321">
    <property type="entry name" value="PHA/PHB_synthase"/>
</dbReference>